<reference evidence="1 2" key="1">
    <citation type="journal article" date="2019" name="Mol. Biol. Evol.">
        <title>Blast fungal genomes show frequent chromosomal changes, gene gains and losses, and effector gene turnover.</title>
        <authorList>
            <person name="Gomez Luciano L.B."/>
            <person name="Jason Tsai I."/>
            <person name="Chuma I."/>
            <person name="Tosa Y."/>
            <person name="Chen Y.H."/>
            <person name="Li J.Y."/>
            <person name="Li M.Y."/>
            <person name="Jade Lu M.Y."/>
            <person name="Nakayashiki H."/>
            <person name="Li W.H."/>
        </authorList>
    </citation>
    <scope>NUCLEOTIDE SEQUENCE [LARGE SCALE GENOMIC DNA]</scope>
    <source>
        <strain evidence="1">MZ5-1-6</strain>
    </source>
</reference>
<sequence length="75" mass="8272">MSGGMGMKLPIGKEQPRVYFTETWGFLVGGIMWLHSVMGTSSFGTPGTSQYTAVIWEPGINDLRNAQNATTRYKL</sequence>
<name>A0A4P7MYC7_PYROR</name>
<organism evidence="1 2">
    <name type="scientific">Pyricularia oryzae</name>
    <name type="common">Rice blast fungus</name>
    <name type="synonym">Magnaporthe oryzae</name>
    <dbReference type="NCBI Taxonomy" id="318829"/>
    <lineage>
        <taxon>Eukaryota</taxon>
        <taxon>Fungi</taxon>
        <taxon>Dikarya</taxon>
        <taxon>Ascomycota</taxon>
        <taxon>Pezizomycotina</taxon>
        <taxon>Sordariomycetes</taxon>
        <taxon>Sordariomycetidae</taxon>
        <taxon>Magnaporthales</taxon>
        <taxon>Pyriculariaceae</taxon>
        <taxon>Pyricularia</taxon>
    </lineage>
</organism>
<evidence type="ECO:0000313" key="2">
    <source>
        <dbReference type="Proteomes" id="UP000294847"/>
    </source>
</evidence>
<gene>
    <name evidence="1" type="ORF">PoMZ_10725</name>
</gene>
<proteinExistence type="predicted"/>
<dbReference type="EMBL" id="CP034204">
    <property type="protein sequence ID" value="QBZ55009.1"/>
    <property type="molecule type" value="Genomic_DNA"/>
</dbReference>
<evidence type="ECO:0000313" key="1">
    <source>
        <dbReference type="EMBL" id="QBZ55009.1"/>
    </source>
</evidence>
<dbReference type="Proteomes" id="UP000294847">
    <property type="component" value="Chromosome 1"/>
</dbReference>
<accession>A0A4P7MYC7</accession>
<dbReference type="AlphaFoldDB" id="A0A4P7MYC7"/>
<protein>
    <submittedName>
        <fullName evidence="1">Uncharacterized protein</fullName>
    </submittedName>
</protein>